<evidence type="ECO:0000259" key="2">
    <source>
        <dbReference type="PROSITE" id="PS50240"/>
    </source>
</evidence>
<dbReference type="PANTHER" id="PTHR24250">
    <property type="entry name" value="CHYMOTRYPSIN-RELATED"/>
    <property type="match status" value="1"/>
</dbReference>
<dbReference type="InterPro" id="IPR009003">
    <property type="entry name" value="Peptidase_S1_PA"/>
</dbReference>
<dbReference type="CDD" id="cd00190">
    <property type="entry name" value="Tryp_SPc"/>
    <property type="match status" value="1"/>
</dbReference>
<accession>A0A7R8X608</accession>
<dbReference type="InterPro" id="IPR001254">
    <property type="entry name" value="Trypsin_dom"/>
</dbReference>
<reference evidence="3" key="1">
    <citation type="submission" date="2020-11" db="EMBL/GenBank/DDBJ databases">
        <authorList>
            <person name="Tran Van P."/>
        </authorList>
    </citation>
    <scope>NUCLEOTIDE SEQUENCE</scope>
</reference>
<evidence type="ECO:0000313" key="4">
    <source>
        <dbReference type="Proteomes" id="UP000677054"/>
    </source>
</evidence>
<dbReference type="PANTHER" id="PTHR24250:SF27">
    <property type="entry name" value="ELASTASE 2 LIKE"/>
    <property type="match status" value="1"/>
</dbReference>
<dbReference type="GO" id="GO:0006508">
    <property type="term" value="P:proteolysis"/>
    <property type="evidence" value="ECO:0007669"/>
    <property type="project" value="InterPro"/>
</dbReference>
<evidence type="ECO:0000313" key="3">
    <source>
        <dbReference type="EMBL" id="CAD7244084.1"/>
    </source>
</evidence>
<dbReference type="AlphaFoldDB" id="A0A7R8X608"/>
<dbReference type="Pfam" id="PF00089">
    <property type="entry name" value="Trypsin"/>
    <property type="match status" value="1"/>
</dbReference>
<dbReference type="EMBL" id="CAJPEV010000558">
    <property type="protein sequence ID" value="CAG0886447.1"/>
    <property type="molecule type" value="Genomic_DNA"/>
</dbReference>
<dbReference type="PROSITE" id="PS50240">
    <property type="entry name" value="TRYPSIN_DOM"/>
    <property type="match status" value="1"/>
</dbReference>
<dbReference type="OrthoDB" id="7863416at2759"/>
<keyword evidence="1" id="KW-1015">Disulfide bond</keyword>
<name>A0A7R8X608_9CRUS</name>
<dbReference type="InterPro" id="IPR033116">
    <property type="entry name" value="TRYPSIN_SER"/>
</dbReference>
<dbReference type="InterPro" id="IPR043504">
    <property type="entry name" value="Peptidase_S1_PA_chymotrypsin"/>
</dbReference>
<sequence>MSCSALESRSNEGDLCEICTVCAVTTTTCGRSNLARDGTPGAGDIDSTRRTWIYRFWNGLLDLTLGSAREYPLVIGGSPATIKEAPFMAHLTLEFTNSSSSSSKWRAAATSSSLCTASIIGDRWILTAAHSVTPPKSSRLQKVTVSVGSADRTVGTRITADSYKAHPDYNAGNPYTGSDIAPIRLPSALAFGPTIQPICYPTSDNVGTATSACEQTFYGWGLLHATDTTSPVNLQKVNVKVTTSASTDCLGVDGKIICVSGSTPSTGTCNGDSGGPLVVRHGGIAFVSGVNSYHQPEGCAVKPNGHTKTSAFASWVQSTIASWS</sequence>
<dbReference type="InterPro" id="IPR001314">
    <property type="entry name" value="Peptidase_S1A"/>
</dbReference>
<dbReference type="GO" id="GO:0004252">
    <property type="term" value="F:serine-type endopeptidase activity"/>
    <property type="evidence" value="ECO:0007669"/>
    <property type="project" value="InterPro"/>
</dbReference>
<keyword evidence="4" id="KW-1185">Reference proteome</keyword>
<gene>
    <name evidence="3" type="ORF">DSTB1V02_LOCUS3988</name>
</gene>
<dbReference type="Gene3D" id="2.40.10.10">
    <property type="entry name" value="Trypsin-like serine proteases"/>
    <property type="match status" value="1"/>
</dbReference>
<dbReference type="PROSITE" id="PS00135">
    <property type="entry name" value="TRYPSIN_SER"/>
    <property type="match status" value="1"/>
</dbReference>
<dbReference type="Proteomes" id="UP000677054">
    <property type="component" value="Unassembled WGS sequence"/>
</dbReference>
<dbReference type="PRINTS" id="PR00722">
    <property type="entry name" value="CHYMOTRYPSIN"/>
</dbReference>
<feature type="domain" description="Peptidase S1" evidence="2">
    <location>
        <begin position="74"/>
        <end position="321"/>
    </location>
</feature>
<evidence type="ECO:0000256" key="1">
    <source>
        <dbReference type="ARBA" id="ARBA00023157"/>
    </source>
</evidence>
<proteinExistence type="predicted"/>
<dbReference type="SMART" id="SM00020">
    <property type="entry name" value="Tryp_SPc"/>
    <property type="match status" value="1"/>
</dbReference>
<organism evidence="3">
    <name type="scientific">Darwinula stevensoni</name>
    <dbReference type="NCBI Taxonomy" id="69355"/>
    <lineage>
        <taxon>Eukaryota</taxon>
        <taxon>Metazoa</taxon>
        <taxon>Ecdysozoa</taxon>
        <taxon>Arthropoda</taxon>
        <taxon>Crustacea</taxon>
        <taxon>Oligostraca</taxon>
        <taxon>Ostracoda</taxon>
        <taxon>Podocopa</taxon>
        <taxon>Podocopida</taxon>
        <taxon>Darwinulocopina</taxon>
        <taxon>Darwinuloidea</taxon>
        <taxon>Darwinulidae</taxon>
        <taxon>Darwinula</taxon>
    </lineage>
</organism>
<protein>
    <recommendedName>
        <fullName evidence="2">Peptidase S1 domain-containing protein</fullName>
    </recommendedName>
</protein>
<dbReference type="SUPFAM" id="SSF50494">
    <property type="entry name" value="Trypsin-like serine proteases"/>
    <property type="match status" value="1"/>
</dbReference>
<dbReference type="EMBL" id="LR900075">
    <property type="protein sequence ID" value="CAD7244084.1"/>
    <property type="molecule type" value="Genomic_DNA"/>
</dbReference>